<feature type="signal peptide" evidence="5">
    <location>
        <begin position="1"/>
        <end position="16"/>
    </location>
</feature>
<sequence length="263" mass="29927">MVSKILPLLCLGLCLGYEDEKKHEKLPKPQLHALPSSEIKRHSSVTFRCQSEVQNVTFMLGKLQDSGYRREQNTGRQDAEFLLVNLDSEDAGQYFCAYRTTVSQEWSEESDHLQLTVTDTKAIFVAAFSCLSLLLLFFAIFFIYRCSQDGEFREARVPNSQEGEKSEGVSQAINSFLRFFFFFFFFFFFCRFSTRRIPPEVGIANRSPALCNSHSILQSLVSKRYLPRPTPPLSALCLPQSLQIPHVNVSLSQNHPSQAGGCR</sequence>
<evidence type="ECO:0000256" key="3">
    <source>
        <dbReference type="ARBA" id="ARBA00023319"/>
    </source>
</evidence>
<feature type="transmembrane region" description="Helical" evidence="4">
    <location>
        <begin position="122"/>
        <end position="144"/>
    </location>
</feature>
<gene>
    <name evidence="7" type="primary">VSTM1</name>
</gene>
<evidence type="ECO:0000313" key="8">
    <source>
        <dbReference type="Proteomes" id="UP000694728"/>
    </source>
</evidence>
<protein>
    <submittedName>
        <fullName evidence="7">V-set and transmembrane domain containing 1</fullName>
    </submittedName>
</protein>
<keyword evidence="4" id="KW-0472">Membrane</keyword>
<dbReference type="SMART" id="SM00409">
    <property type="entry name" value="IG"/>
    <property type="match status" value="1"/>
</dbReference>
<organism evidence="7 8">
    <name type="scientific">Sus scrofa</name>
    <name type="common">Pig</name>
    <dbReference type="NCBI Taxonomy" id="9823"/>
    <lineage>
        <taxon>Eukaryota</taxon>
        <taxon>Metazoa</taxon>
        <taxon>Chordata</taxon>
        <taxon>Craniata</taxon>
        <taxon>Vertebrata</taxon>
        <taxon>Euteleostomi</taxon>
        <taxon>Mammalia</taxon>
        <taxon>Eutheria</taxon>
        <taxon>Laurasiatheria</taxon>
        <taxon>Artiodactyla</taxon>
        <taxon>Suina</taxon>
        <taxon>Suidae</taxon>
        <taxon>Sus</taxon>
    </lineage>
</organism>
<evidence type="ECO:0000256" key="2">
    <source>
        <dbReference type="ARBA" id="ARBA00023157"/>
    </source>
</evidence>
<feature type="transmembrane region" description="Helical" evidence="4">
    <location>
        <begin position="175"/>
        <end position="194"/>
    </location>
</feature>
<dbReference type="Ensembl" id="ENSSSCT00045008084.1">
    <property type="protein sequence ID" value="ENSSSCP00045005472.1"/>
    <property type="gene ID" value="ENSSSCG00045004873.1"/>
</dbReference>
<dbReference type="FunFam" id="2.60.40.10:FF:000049">
    <property type="entry name" value="Leukocyte immunoglobulin-like receptor subfamily B member 1"/>
    <property type="match status" value="1"/>
</dbReference>
<dbReference type="PANTHER" id="PTHR11738">
    <property type="entry name" value="MHC CLASS I NK CELL RECEPTOR"/>
    <property type="match status" value="1"/>
</dbReference>
<keyword evidence="4" id="KW-0812">Transmembrane</keyword>
<dbReference type="Pfam" id="PF00047">
    <property type="entry name" value="ig"/>
    <property type="match status" value="1"/>
</dbReference>
<keyword evidence="3" id="KW-0393">Immunoglobulin domain</keyword>
<reference evidence="7" key="1">
    <citation type="submission" date="2025-08" db="UniProtKB">
        <authorList>
            <consortium name="Ensembl"/>
        </authorList>
    </citation>
    <scope>IDENTIFICATION</scope>
</reference>
<dbReference type="Gene3D" id="2.60.40.10">
    <property type="entry name" value="Immunoglobulins"/>
    <property type="match status" value="1"/>
</dbReference>
<dbReference type="InterPro" id="IPR013151">
    <property type="entry name" value="Immunoglobulin_dom"/>
</dbReference>
<evidence type="ECO:0000256" key="1">
    <source>
        <dbReference type="ARBA" id="ARBA00022729"/>
    </source>
</evidence>
<evidence type="ECO:0000256" key="5">
    <source>
        <dbReference type="SAM" id="SignalP"/>
    </source>
</evidence>
<keyword evidence="4" id="KW-1133">Transmembrane helix</keyword>
<keyword evidence="1 5" id="KW-0732">Signal</keyword>
<dbReference type="Proteomes" id="UP000694728">
    <property type="component" value="Unplaced"/>
</dbReference>
<dbReference type="SUPFAM" id="SSF48726">
    <property type="entry name" value="Immunoglobulin"/>
    <property type="match status" value="1"/>
</dbReference>
<keyword evidence="2" id="KW-1015">Disulfide bond</keyword>
<proteinExistence type="predicted"/>
<evidence type="ECO:0000313" key="7">
    <source>
        <dbReference type="Ensembl" id="ENSSSCP00045005472.1"/>
    </source>
</evidence>
<dbReference type="PANTHER" id="PTHR11738:SF180">
    <property type="entry name" value="V-SET AND TRANSMEMBRANE DOMAIN-CONTAINING PROTEIN 1"/>
    <property type="match status" value="1"/>
</dbReference>
<dbReference type="InterPro" id="IPR036179">
    <property type="entry name" value="Ig-like_dom_sf"/>
</dbReference>
<evidence type="ECO:0000259" key="6">
    <source>
        <dbReference type="SMART" id="SM00409"/>
    </source>
</evidence>
<dbReference type="InterPro" id="IPR050412">
    <property type="entry name" value="Ig-like_Receptors_ImmuneReg"/>
</dbReference>
<feature type="domain" description="Immunoglobulin" evidence="6">
    <location>
        <begin position="34"/>
        <end position="118"/>
    </location>
</feature>
<feature type="chain" id="PRO_5034523762" evidence="5">
    <location>
        <begin position="17"/>
        <end position="263"/>
    </location>
</feature>
<accession>A0A8D1GLU3</accession>
<dbReference type="InterPro" id="IPR013783">
    <property type="entry name" value="Ig-like_fold"/>
</dbReference>
<dbReference type="AlphaFoldDB" id="A0A8D1GLU3"/>
<evidence type="ECO:0000256" key="4">
    <source>
        <dbReference type="SAM" id="Phobius"/>
    </source>
</evidence>
<name>A0A8D1GLU3_PIG</name>
<dbReference type="InterPro" id="IPR003599">
    <property type="entry name" value="Ig_sub"/>
</dbReference>